<keyword evidence="2" id="KW-0813">Transport</keyword>
<evidence type="ECO:0000313" key="8">
    <source>
        <dbReference type="EMBL" id="OCF38231.1"/>
    </source>
</evidence>
<evidence type="ECO:0000256" key="1">
    <source>
        <dbReference type="ARBA" id="ARBA00004141"/>
    </source>
</evidence>
<accession>A0A1B9H4N5</accession>
<dbReference type="Pfam" id="PF07690">
    <property type="entry name" value="MFS_1"/>
    <property type="match status" value="1"/>
</dbReference>
<organism evidence="8 9">
    <name type="scientific">Kwoniella heveanensis BCC8398</name>
    <dbReference type="NCBI Taxonomy" id="1296120"/>
    <lineage>
        <taxon>Eukaryota</taxon>
        <taxon>Fungi</taxon>
        <taxon>Dikarya</taxon>
        <taxon>Basidiomycota</taxon>
        <taxon>Agaricomycotina</taxon>
        <taxon>Tremellomycetes</taxon>
        <taxon>Tremellales</taxon>
        <taxon>Cryptococcaceae</taxon>
        <taxon>Kwoniella</taxon>
    </lineage>
</organism>
<feature type="transmembrane region" description="Helical" evidence="7">
    <location>
        <begin position="126"/>
        <end position="144"/>
    </location>
</feature>
<keyword evidence="4 7" id="KW-1133">Transmembrane helix</keyword>
<reference evidence="8 9" key="1">
    <citation type="submission" date="2013-07" db="EMBL/GenBank/DDBJ databases">
        <title>The Genome Sequence of Cryptococcus heveanensis BCC8398.</title>
        <authorList>
            <consortium name="The Broad Institute Genome Sequencing Platform"/>
            <person name="Cuomo C."/>
            <person name="Litvintseva A."/>
            <person name="Chen Y."/>
            <person name="Heitman J."/>
            <person name="Sun S."/>
            <person name="Springer D."/>
            <person name="Dromer F."/>
            <person name="Young S.K."/>
            <person name="Zeng Q."/>
            <person name="Gargeya S."/>
            <person name="Fitzgerald M."/>
            <person name="Abouelleil A."/>
            <person name="Alvarado L."/>
            <person name="Berlin A.M."/>
            <person name="Chapman S.B."/>
            <person name="Dewar J."/>
            <person name="Goldberg J."/>
            <person name="Griggs A."/>
            <person name="Gujja S."/>
            <person name="Hansen M."/>
            <person name="Howarth C."/>
            <person name="Imamovic A."/>
            <person name="Larimer J."/>
            <person name="McCowan C."/>
            <person name="Murphy C."/>
            <person name="Pearson M."/>
            <person name="Priest M."/>
            <person name="Roberts A."/>
            <person name="Saif S."/>
            <person name="Shea T."/>
            <person name="Sykes S."/>
            <person name="Wortman J."/>
            <person name="Nusbaum C."/>
            <person name="Birren B."/>
        </authorList>
    </citation>
    <scope>NUCLEOTIDE SEQUENCE [LARGE SCALE GENOMIC DNA]</scope>
    <source>
        <strain evidence="8 9">BCC8398</strain>
    </source>
</reference>
<dbReference type="InterPro" id="IPR011701">
    <property type="entry name" value="MFS"/>
</dbReference>
<evidence type="ECO:0000256" key="2">
    <source>
        <dbReference type="ARBA" id="ARBA00022448"/>
    </source>
</evidence>
<dbReference type="Gene3D" id="1.20.1250.20">
    <property type="entry name" value="MFS general substrate transporter like domains"/>
    <property type="match status" value="1"/>
</dbReference>
<evidence type="ECO:0000256" key="7">
    <source>
        <dbReference type="SAM" id="Phobius"/>
    </source>
</evidence>
<evidence type="ECO:0000313" key="9">
    <source>
        <dbReference type="Proteomes" id="UP000092666"/>
    </source>
</evidence>
<evidence type="ECO:0000256" key="4">
    <source>
        <dbReference type="ARBA" id="ARBA00022989"/>
    </source>
</evidence>
<name>A0A1B9H4N5_9TREE</name>
<dbReference type="SUPFAM" id="SSF103473">
    <property type="entry name" value="MFS general substrate transporter"/>
    <property type="match status" value="1"/>
</dbReference>
<feature type="transmembrane region" description="Helical" evidence="7">
    <location>
        <begin position="182"/>
        <end position="205"/>
    </location>
</feature>
<dbReference type="OrthoDB" id="419616at2759"/>
<keyword evidence="3 7" id="KW-0812">Transmembrane</keyword>
<keyword evidence="5 7" id="KW-0472">Membrane</keyword>
<reference evidence="9" key="2">
    <citation type="submission" date="2013-12" db="EMBL/GenBank/DDBJ databases">
        <title>Evolution of pathogenesis and genome organization in the Tremellales.</title>
        <authorList>
            <person name="Cuomo C."/>
            <person name="Litvintseva A."/>
            <person name="Heitman J."/>
            <person name="Chen Y."/>
            <person name="Sun S."/>
            <person name="Springer D."/>
            <person name="Dromer F."/>
            <person name="Young S."/>
            <person name="Zeng Q."/>
            <person name="Chapman S."/>
            <person name="Gujja S."/>
            <person name="Saif S."/>
            <person name="Birren B."/>
        </authorList>
    </citation>
    <scope>NUCLEOTIDE SEQUENCE [LARGE SCALE GENOMIC DNA]</scope>
    <source>
        <strain evidence="9">BCC8398</strain>
    </source>
</reference>
<feature type="transmembrane region" description="Helical" evidence="7">
    <location>
        <begin position="150"/>
        <end position="170"/>
    </location>
</feature>
<evidence type="ECO:0000256" key="5">
    <source>
        <dbReference type="ARBA" id="ARBA00023136"/>
    </source>
</evidence>
<comment type="subcellular location">
    <subcellularLocation>
        <location evidence="1">Membrane</location>
        <topology evidence="1">Multi-pass membrane protein</topology>
    </subcellularLocation>
</comment>
<dbReference type="PANTHER" id="PTHR23504">
    <property type="entry name" value="MAJOR FACILITATOR SUPERFAMILY DOMAIN-CONTAINING PROTEIN 10"/>
    <property type="match status" value="1"/>
</dbReference>
<feature type="transmembrane region" description="Helical" evidence="7">
    <location>
        <begin position="469"/>
        <end position="491"/>
    </location>
</feature>
<dbReference type="EMBL" id="KI669492">
    <property type="protein sequence ID" value="OCF38231.1"/>
    <property type="molecule type" value="Genomic_DNA"/>
</dbReference>
<dbReference type="GO" id="GO:0022857">
    <property type="term" value="F:transmembrane transporter activity"/>
    <property type="evidence" value="ECO:0007669"/>
    <property type="project" value="InterPro"/>
</dbReference>
<feature type="transmembrane region" description="Helical" evidence="7">
    <location>
        <begin position="284"/>
        <end position="307"/>
    </location>
</feature>
<keyword evidence="9" id="KW-1185">Reference proteome</keyword>
<feature type="region of interest" description="Disordered" evidence="6">
    <location>
        <begin position="16"/>
        <end position="46"/>
    </location>
</feature>
<protein>
    <recommendedName>
        <fullName evidence="10">Major facilitator superfamily (MFS) profile domain-containing protein</fullName>
    </recommendedName>
</protein>
<sequence length="560" mass="61985">MASRGDDSAANELLLDISMTPSYADRETNGRPPSNEFDDGSNDNDEARTVPVDWTVVIPLFLLRAADAMTYGLIFPFITEYITFLHTPQDKIGLYAGLAEGSLMLTEAVCAPFWAKMADRHGRKRCAIWGFAGIVGSAVLVGFGKSVWWIIFWRAAFGLNPSGVLSRIMITESSHPSNRPFIFSLYSPVFNLGYVSGTLIGGFFASPYGRLPWFLGGRAEIWREWPYGLPCVIVAGFEAITLVICQINLKDIRPRTAGHAGDAPPSVGPQNTEDKIRATLKIPYFALSLTVFCAVFAHFGMLTVMTYTPIELGGWGFSVSSIGIIPSCATLTYIVCTPLVLPRFTHRFSLRTAFIIVFAALPLESLLIPVLQATARAGEAGVEPGRHHTQTVDRSGRSIWFWFVLIAIQLPLYDLHMFGWPIASYWKCNYPGGRVVIPRQLVQGVDERQWAAGRAVDENQKLIQRDSHVLFAAGFRTGLWSHSFWVALLVLDSIRHPLLGRQISWISLFLITLPPLLMSGLLPRSFDELDATLNKRKGVLEEVALLNEASSDSESALELL</sequence>
<dbReference type="AlphaFoldDB" id="A0A1B9H4N5"/>
<evidence type="ECO:0000256" key="3">
    <source>
        <dbReference type="ARBA" id="ARBA00022692"/>
    </source>
</evidence>
<feature type="transmembrane region" description="Helical" evidence="7">
    <location>
        <begin position="68"/>
        <end position="86"/>
    </location>
</feature>
<feature type="transmembrane region" description="Helical" evidence="7">
    <location>
        <begin position="92"/>
        <end position="114"/>
    </location>
</feature>
<proteinExistence type="predicted"/>
<feature type="transmembrane region" description="Helical" evidence="7">
    <location>
        <begin position="399"/>
        <end position="418"/>
    </location>
</feature>
<evidence type="ECO:0000256" key="6">
    <source>
        <dbReference type="SAM" id="MobiDB-lite"/>
    </source>
</evidence>
<feature type="transmembrane region" description="Helical" evidence="7">
    <location>
        <begin position="225"/>
        <end position="245"/>
    </location>
</feature>
<evidence type="ECO:0008006" key="10">
    <source>
        <dbReference type="Google" id="ProtNLM"/>
    </source>
</evidence>
<feature type="transmembrane region" description="Helical" evidence="7">
    <location>
        <begin position="319"/>
        <end position="341"/>
    </location>
</feature>
<feature type="transmembrane region" description="Helical" evidence="7">
    <location>
        <begin position="353"/>
        <end position="371"/>
    </location>
</feature>
<dbReference type="PANTHER" id="PTHR23504:SF15">
    <property type="entry name" value="MAJOR FACILITATOR SUPERFAMILY (MFS) PROFILE DOMAIN-CONTAINING PROTEIN"/>
    <property type="match status" value="1"/>
</dbReference>
<gene>
    <name evidence="8" type="ORF">I316_00457</name>
</gene>
<dbReference type="Proteomes" id="UP000092666">
    <property type="component" value="Unassembled WGS sequence"/>
</dbReference>
<feature type="transmembrane region" description="Helical" evidence="7">
    <location>
        <begin position="503"/>
        <end position="522"/>
    </location>
</feature>
<dbReference type="GO" id="GO:0016020">
    <property type="term" value="C:membrane"/>
    <property type="evidence" value="ECO:0007669"/>
    <property type="project" value="UniProtKB-SubCell"/>
</dbReference>
<dbReference type="InterPro" id="IPR036259">
    <property type="entry name" value="MFS_trans_sf"/>
</dbReference>